<keyword evidence="3" id="KW-0805">Transcription regulation</keyword>
<dbReference type="PROSITE" id="PS50921">
    <property type="entry name" value="ANTAR"/>
    <property type="match status" value="1"/>
</dbReference>
<dbReference type="SUPFAM" id="SSF55781">
    <property type="entry name" value="GAF domain-like"/>
    <property type="match status" value="1"/>
</dbReference>
<dbReference type="Pfam" id="PF13185">
    <property type="entry name" value="GAF_2"/>
    <property type="match status" value="1"/>
</dbReference>
<dbReference type="GO" id="GO:0016301">
    <property type="term" value="F:kinase activity"/>
    <property type="evidence" value="ECO:0007669"/>
    <property type="project" value="UniProtKB-KW"/>
</dbReference>
<dbReference type="AlphaFoldDB" id="A0A511D6I3"/>
<dbReference type="InterPro" id="IPR029016">
    <property type="entry name" value="GAF-like_dom_sf"/>
</dbReference>
<dbReference type="Pfam" id="PF03861">
    <property type="entry name" value="ANTAR"/>
    <property type="match status" value="1"/>
</dbReference>
<dbReference type="InterPro" id="IPR012074">
    <property type="entry name" value="GAF_ANTAR"/>
</dbReference>
<evidence type="ECO:0000256" key="4">
    <source>
        <dbReference type="ARBA" id="ARBA00023163"/>
    </source>
</evidence>
<accession>A0A511D6I3</accession>
<evidence type="ECO:0000256" key="1">
    <source>
        <dbReference type="ARBA" id="ARBA00022679"/>
    </source>
</evidence>
<dbReference type="SMART" id="SM00065">
    <property type="entry name" value="GAF"/>
    <property type="match status" value="1"/>
</dbReference>
<evidence type="ECO:0000259" key="5">
    <source>
        <dbReference type="PROSITE" id="PS50921"/>
    </source>
</evidence>
<gene>
    <name evidence="6" type="ORF">PA7_42370</name>
</gene>
<dbReference type="GO" id="GO:0003723">
    <property type="term" value="F:RNA binding"/>
    <property type="evidence" value="ECO:0007669"/>
    <property type="project" value="InterPro"/>
</dbReference>
<dbReference type="SUPFAM" id="SSF52172">
    <property type="entry name" value="CheY-like"/>
    <property type="match status" value="1"/>
</dbReference>
<evidence type="ECO:0000313" key="7">
    <source>
        <dbReference type="Proteomes" id="UP000321328"/>
    </source>
</evidence>
<keyword evidence="2" id="KW-0418">Kinase</keyword>
<dbReference type="InterPro" id="IPR036388">
    <property type="entry name" value="WH-like_DNA-bd_sf"/>
</dbReference>
<keyword evidence="1" id="KW-0808">Transferase</keyword>
<dbReference type="Proteomes" id="UP000321328">
    <property type="component" value="Unassembled WGS sequence"/>
</dbReference>
<dbReference type="InterPro" id="IPR003018">
    <property type="entry name" value="GAF"/>
</dbReference>
<dbReference type="InterPro" id="IPR005561">
    <property type="entry name" value="ANTAR"/>
</dbReference>
<sequence length="249" mass="26990">MPETPVSGPASEPGDIALDLLRRLLVADGIEEFLTDAARLVVGVVATADACGVTLRLTPDAPTRAGDSDEFARRVDAIQHDLGEGPVPTCLRDAMPVELTDIEADPRWPRFSRWARAEGLGGVLSTPLVIGSRPLGAISLYARVPHAFTAADRHRMHWLADPLAVAIAVAVRLAERAERNRNLEIALTSRATVDQALGILMDRYRVNAQEAFQLLRRRSQHTNVKLRDVAAALVAAVSQTRPRAGRPDP</sequence>
<dbReference type="STRING" id="1123024.GCA_000423625_04809"/>
<evidence type="ECO:0000256" key="2">
    <source>
        <dbReference type="ARBA" id="ARBA00022777"/>
    </source>
</evidence>
<comment type="caution">
    <text evidence="6">The sequence shown here is derived from an EMBL/GenBank/DDBJ whole genome shotgun (WGS) entry which is preliminary data.</text>
</comment>
<protein>
    <recommendedName>
        <fullName evidence="5">ANTAR domain-containing protein</fullName>
    </recommendedName>
</protein>
<evidence type="ECO:0000313" key="6">
    <source>
        <dbReference type="EMBL" id="GEL20400.1"/>
    </source>
</evidence>
<name>A0A511D6I3_9PSEU</name>
<reference evidence="6 7" key="1">
    <citation type="submission" date="2019-07" db="EMBL/GenBank/DDBJ databases">
        <title>Whole genome shotgun sequence of Pseudonocardia asaccharolytica NBRC 16224.</title>
        <authorList>
            <person name="Hosoyama A."/>
            <person name="Uohara A."/>
            <person name="Ohji S."/>
            <person name="Ichikawa N."/>
        </authorList>
    </citation>
    <scope>NUCLEOTIDE SEQUENCE [LARGE SCALE GENOMIC DNA]</scope>
    <source>
        <strain evidence="6 7">NBRC 16224</strain>
    </source>
</reference>
<dbReference type="InterPro" id="IPR011006">
    <property type="entry name" value="CheY-like_superfamily"/>
</dbReference>
<keyword evidence="4" id="KW-0804">Transcription</keyword>
<evidence type="ECO:0000256" key="3">
    <source>
        <dbReference type="ARBA" id="ARBA00023015"/>
    </source>
</evidence>
<dbReference type="PIRSF" id="PIRSF036625">
    <property type="entry name" value="GAF_ANTAR"/>
    <property type="match status" value="1"/>
</dbReference>
<proteinExistence type="predicted"/>
<organism evidence="6 7">
    <name type="scientific">Pseudonocardia asaccharolytica DSM 44247 = NBRC 16224</name>
    <dbReference type="NCBI Taxonomy" id="1123024"/>
    <lineage>
        <taxon>Bacteria</taxon>
        <taxon>Bacillati</taxon>
        <taxon>Actinomycetota</taxon>
        <taxon>Actinomycetes</taxon>
        <taxon>Pseudonocardiales</taxon>
        <taxon>Pseudonocardiaceae</taxon>
        <taxon>Pseudonocardia</taxon>
    </lineage>
</organism>
<keyword evidence="7" id="KW-1185">Reference proteome</keyword>
<feature type="domain" description="ANTAR" evidence="5">
    <location>
        <begin position="173"/>
        <end position="234"/>
    </location>
</feature>
<dbReference type="EMBL" id="BJVI01000070">
    <property type="protein sequence ID" value="GEL20400.1"/>
    <property type="molecule type" value="Genomic_DNA"/>
</dbReference>
<dbReference type="Gene3D" id="3.30.450.40">
    <property type="match status" value="1"/>
</dbReference>
<dbReference type="SMART" id="SM01012">
    <property type="entry name" value="ANTAR"/>
    <property type="match status" value="1"/>
</dbReference>
<dbReference type="Gene3D" id="1.10.10.10">
    <property type="entry name" value="Winged helix-like DNA-binding domain superfamily/Winged helix DNA-binding domain"/>
    <property type="match status" value="1"/>
</dbReference>